<organism evidence="2 3">
    <name type="scientific">Spodoptera frugiperda</name>
    <name type="common">Fall armyworm</name>
    <dbReference type="NCBI Taxonomy" id="7108"/>
    <lineage>
        <taxon>Eukaryota</taxon>
        <taxon>Metazoa</taxon>
        <taxon>Ecdysozoa</taxon>
        <taxon>Arthropoda</taxon>
        <taxon>Hexapoda</taxon>
        <taxon>Insecta</taxon>
        <taxon>Pterygota</taxon>
        <taxon>Neoptera</taxon>
        <taxon>Endopterygota</taxon>
        <taxon>Lepidoptera</taxon>
        <taxon>Glossata</taxon>
        <taxon>Ditrysia</taxon>
        <taxon>Noctuoidea</taxon>
        <taxon>Noctuidae</taxon>
        <taxon>Amphipyrinae</taxon>
        <taxon>Spodoptera</taxon>
    </lineage>
</organism>
<feature type="region of interest" description="Disordered" evidence="1">
    <location>
        <begin position="224"/>
        <end position="251"/>
    </location>
</feature>
<sequence length="251" mass="27961">MAEIDEVRSTQKSLEEKFAPLQDLVTKQMEALQAQIQAAGPSKDTIAKVAEEFRTFRELIFGVLKLLRSQMSECSRQIDELATRSRRKALIIQGIPEKEGENIIDSVLELVNGRLGCKLTATSIRASHRLGQASADHHRPILVRFASVDSKSSVWRAKTRLKGTKIAIREFLTRERQGIFVKARQHFGMRSVWTQDGVIVIKASDGSRCRITTMGELSPLLAKYPKTQGTSSSGARRDADEAGGTLKVTRR</sequence>
<reference evidence="3" key="1">
    <citation type="submission" date="2025-08" db="UniProtKB">
        <authorList>
            <consortium name="RefSeq"/>
        </authorList>
    </citation>
    <scope>IDENTIFICATION</scope>
    <source>
        <tissue evidence="3">Whole larval tissue</tissue>
    </source>
</reference>
<protein>
    <submittedName>
        <fullName evidence="3">Uncharacterized protein LOC118272048</fullName>
    </submittedName>
</protein>
<proteinExistence type="predicted"/>
<accession>A0A9R0D8C5</accession>
<dbReference type="RefSeq" id="XP_035444245.1">
    <property type="nucleotide sequence ID" value="XM_035588352.2"/>
</dbReference>
<name>A0A9R0D8C5_SPOFR</name>
<keyword evidence="2" id="KW-1185">Reference proteome</keyword>
<dbReference type="GeneID" id="118272048"/>
<dbReference type="OrthoDB" id="7481777at2759"/>
<dbReference type="AlphaFoldDB" id="A0A9R0D8C5"/>
<evidence type="ECO:0000313" key="3">
    <source>
        <dbReference type="RefSeq" id="XP_035444245.1"/>
    </source>
</evidence>
<gene>
    <name evidence="3" type="primary">LOC118272048</name>
</gene>
<evidence type="ECO:0000313" key="2">
    <source>
        <dbReference type="Proteomes" id="UP000829999"/>
    </source>
</evidence>
<dbReference type="Proteomes" id="UP000829999">
    <property type="component" value="Chromosome 1"/>
</dbReference>
<dbReference type="Gene3D" id="3.30.70.1820">
    <property type="entry name" value="L1 transposable element, RRM domain"/>
    <property type="match status" value="1"/>
</dbReference>
<evidence type="ECO:0000256" key="1">
    <source>
        <dbReference type="SAM" id="MobiDB-lite"/>
    </source>
</evidence>